<dbReference type="PANTHER" id="PTHR19849">
    <property type="entry name" value="PHOSPHOLIPASE A-2-ACTIVATING PROTEIN"/>
    <property type="match status" value="1"/>
</dbReference>
<dbReference type="InterPro" id="IPR011989">
    <property type="entry name" value="ARM-like"/>
</dbReference>
<feature type="domain" description="PFU" evidence="6">
    <location>
        <begin position="366"/>
        <end position="461"/>
    </location>
</feature>
<reference evidence="9" key="1">
    <citation type="journal article" date="2017" name="Nucleic Acids Res.">
        <title>Proteogenomics produces comprehensive and highly accurate protein-coding gene annotation in a complete genome assembly of Malassezia sympodialis.</title>
        <authorList>
            <person name="Zhu Y."/>
            <person name="Engstroem P.G."/>
            <person name="Tellgren-Roth C."/>
            <person name="Baudo C.D."/>
            <person name="Kennell J.C."/>
            <person name="Sun S."/>
            <person name="Billmyre R.B."/>
            <person name="Schroeder M.S."/>
            <person name="Andersson A."/>
            <person name="Holm T."/>
            <person name="Sigurgeirsson B."/>
            <person name="Wu G."/>
            <person name="Sankaranarayanan S.R."/>
            <person name="Siddharthan R."/>
            <person name="Sanyal K."/>
            <person name="Lundeberg J."/>
            <person name="Nystedt B."/>
            <person name="Boekhout T."/>
            <person name="Dawson T.L. Jr."/>
            <person name="Heitman J."/>
            <person name="Scheynius A."/>
            <person name="Lehtioe J."/>
        </authorList>
    </citation>
    <scope>NUCLEOTIDE SEQUENCE [LARGE SCALE GENOMIC DNA]</scope>
    <source>
        <strain evidence="9">ATCC 42132</strain>
    </source>
</reference>
<evidence type="ECO:0000259" key="6">
    <source>
        <dbReference type="PROSITE" id="PS51394"/>
    </source>
</evidence>
<dbReference type="Proteomes" id="UP000186303">
    <property type="component" value="Chromosome 3"/>
</dbReference>
<dbReference type="InterPro" id="IPR001680">
    <property type="entry name" value="WD40_rpt"/>
</dbReference>
<feature type="repeat" description="WD" evidence="5">
    <location>
        <begin position="112"/>
        <end position="142"/>
    </location>
</feature>
<feature type="repeat" description="WD" evidence="5">
    <location>
        <begin position="151"/>
        <end position="191"/>
    </location>
</feature>
<dbReference type="GO" id="GO:0005634">
    <property type="term" value="C:nucleus"/>
    <property type="evidence" value="ECO:0007669"/>
    <property type="project" value="TreeGrafter"/>
</dbReference>
<evidence type="ECO:0000259" key="7">
    <source>
        <dbReference type="PROSITE" id="PS51396"/>
    </source>
</evidence>
<dbReference type="GO" id="GO:0043161">
    <property type="term" value="P:proteasome-mediated ubiquitin-dependent protein catabolic process"/>
    <property type="evidence" value="ECO:0007669"/>
    <property type="project" value="TreeGrafter"/>
</dbReference>
<evidence type="ECO:0000313" key="8">
    <source>
        <dbReference type="EMBL" id="SHO77965.1"/>
    </source>
</evidence>
<dbReference type="Pfam" id="PF08324">
    <property type="entry name" value="PUL"/>
    <property type="match status" value="1"/>
</dbReference>
<comment type="subcellular location">
    <subcellularLocation>
        <location evidence="1">Cytoplasm</location>
    </subcellularLocation>
</comment>
<evidence type="ECO:0000256" key="4">
    <source>
        <dbReference type="ARBA" id="ARBA00022737"/>
    </source>
</evidence>
<dbReference type="InterPro" id="IPR015943">
    <property type="entry name" value="WD40/YVTN_repeat-like_dom_sf"/>
</dbReference>
<evidence type="ECO:0000256" key="5">
    <source>
        <dbReference type="PROSITE-ProRule" id="PRU00221"/>
    </source>
</evidence>
<dbReference type="InterPro" id="IPR013535">
    <property type="entry name" value="PUL_dom"/>
</dbReference>
<evidence type="ECO:0000256" key="2">
    <source>
        <dbReference type="ARBA" id="ARBA00022490"/>
    </source>
</evidence>
<dbReference type="GO" id="GO:0010992">
    <property type="term" value="P:ubiquitin recycling"/>
    <property type="evidence" value="ECO:0007669"/>
    <property type="project" value="TreeGrafter"/>
</dbReference>
<dbReference type="PROSITE" id="PS51396">
    <property type="entry name" value="PUL"/>
    <property type="match status" value="1"/>
</dbReference>
<dbReference type="InterPro" id="IPR038122">
    <property type="entry name" value="PFU_sf"/>
</dbReference>
<dbReference type="OrthoDB" id="10265988at2759"/>
<dbReference type="EMBL" id="LT671823">
    <property type="protein sequence ID" value="SHO77965.1"/>
    <property type="molecule type" value="Genomic_DNA"/>
</dbReference>
<protein>
    <submittedName>
        <fullName evidence="8">Similar to S.cerevisiae protein DOA1 (WD repeat protein required for ubiquitin-mediated protein degradation)</fullName>
    </submittedName>
</protein>
<dbReference type="PROSITE" id="PS51394">
    <property type="entry name" value="PFU"/>
    <property type="match status" value="1"/>
</dbReference>
<dbReference type="CDD" id="cd00200">
    <property type="entry name" value="WD40"/>
    <property type="match status" value="1"/>
</dbReference>
<dbReference type="InterPro" id="IPR015155">
    <property type="entry name" value="PFU"/>
</dbReference>
<dbReference type="Gene3D" id="3.10.20.870">
    <property type="entry name" value="PFU (PLAA family ubiquitin binding), C-terminal domain"/>
    <property type="match status" value="1"/>
</dbReference>
<dbReference type="PRINTS" id="PR00320">
    <property type="entry name" value="GPROTEINBRPT"/>
</dbReference>
<keyword evidence="3 5" id="KW-0853">WD repeat</keyword>
<dbReference type="Pfam" id="PF09070">
    <property type="entry name" value="PFU"/>
    <property type="match status" value="1"/>
</dbReference>
<dbReference type="VEuPathDB" id="FungiDB:MSYG_2307"/>
<dbReference type="GO" id="GO:0043130">
    <property type="term" value="F:ubiquitin binding"/>
    <property type="evidence" value="ECO:0007669"/>
    <property type="project" value="TreeGrafter"/>
</dbReference>
<dbReference type="Pfam" id="PF00400">
    <property type="entry name" value="WD40"/>
    <property type="match status" value="5"/>
</dbReference>
<keyword evidence="4" id="KW-0677">Repeat</keyword>
<feature type="domain" description="PUL" evidence="7">
    <location>
        <begin position="488"/>
        <end position="753"/>
    </location>
</feature>
<dbReference type="PROSITE" id="PS50082">
    <property type="entry name" value="WD_REPEATS_2"/>
    <property type="match status" value="2"/>
</dbReference>
<keyword evidence="9" id="KW-1185">Reference proteome</keyword>
<proteinExistence type="predicted"/>
<dbReference type="PANTHER" id="PTHR19849:SF0">
    <property type="entry name" value="PHOSPHOLIPASE A-2-ACTIVATING PROTEIN"/>
    <property type="match status" value="1"/>
</dbReference>
<name>A0A1M8A674_MALS4</name>
<gene>
    <name evidence="8" type="ORF">MSYG_2307</name>
</gene>
<sequence length="754" mass="80926">MSSSAPPYALAACLAGHTSDVRALDAYTLSDGRLVLLSGSRDQTARLWTADADGAFHAQVLEHGSGFVNAVAFFHDGTALYALTAGQDAVVYAYEVHTGAEMLVAPTPRYSLVGHASNVCSLRAFGSAYFASSSWDGTVRIWTQWECTATLAGHTQSVWSVLPVDADRVLSASADKSVRLWSIASPTEPVAQWDGATQAVRDLALLPDGTFVSAGNDGHLRSHSFDGAHTTVATVPAFVYSLAVLPMHRLASSGEDRCVHVWHGPSLEQVLAVPALSVWCVHALPNGDLVCGASDGCLYLFTRDEQRRASAEQMATYAQHVQTQSLSAGEVQGVRSTDARDALQTPGATEGEALLLRQGSRTERYQWSTHTRTWQPTGLVSESAAPSQKTTWRGKEYDYVFDVDIADGAPPLKLGYNVSENPYVAASRFLEENDLPASFLDQVVRFLEKNTEGVTVSPHVAADPYTGEARYVPGAASAPGDRAPAPLSVLPQKVYQSFTHIQLSAAHAKILEVSSKDSAAPLSAEDKQALQALITSLETRAEPIPVDVLGRLLRTWPVTLRFPLLDLLRAAACYTCTQPYAMLVSDALIGADWDALDAVGVDRKVAATNSMLALRTLANGFSAPAGPTTMDELALEALATLQSPPWPVLNRHGHTALATVAYNYSIRALEHTSYEHVGLLLQLIMEILSQPPTAIESECVYRALLALGNLLCAPCSASFTPAQRDQARDRALAWRQSIAEPRIETVCADIAALP</sequence>
<evidence type="ECO:0000256" key="1">
    <source>
        <dbReference type="ARBA" id="ARBA00004496"/>
    </source>
</evidence>
<dbReference type="Gene3D" id="1.25.10.10">
    <property type="entry name" value="Leucine-rich Repeat Variant"/>
    <property type="match status" value="1"/>
</dbReference>
<dbReference type="SUPFAM" id="SSF50978">
    <property type="entry name" value="WD40 repeat-like"/>
    <property type="match status" value="1"/>
</dbReference>
<accession>A0A1M8A674</accession>
<dbReference type="SMART" id="SM00320">
    <property type="entry name" value="WD40"/>
    <property type="match status" value="7"/>
</dbReference>
<organism evidence="8 9">
    <name type="scientific">Malassezia sympodialis (strain ATCC 42132)</name>
    <name type="common">Atopic eczema-associated yeast</name>
    <dbReference type="NCBI Taxonomy" id="1230383"/>
    <lineage>
        <taxon>Eukaryota</taxon>
        <taxon>Fungi</taxon>
        <taxon>Dikarya</taxon>
        <taxon>Basidiomycota</taxon>
        <taxon>Ustilaginomycotina</taxon>
        <taxon>Malasseziomycetes</taxon>
        <taxon>Malasseziales</taxon>
        <taxon>Malasseziaceae</taxon>
        <taxon>Malassezia</taxon>
    </lineage>
</organism>
<dbReference type="AlphaFoldDB" id="A0A1M8A674"/>
<evidence type="ECO:0000256" key="3">
    <source>
        <dbReference type="ARBA" id="ARBA00022574"/>
    </source>
</evidence>
<dbReference type="OMA" id="DKCIYYW"/>
<dbReference type="InterPro" id="IPR020472">
    <property type="entry name" value="WD40_PAC1"/>
</dbReference>
<dbReference type="Gene3D" id="2.130.10.10">
    <property type="entry name" value="YVTN repeat-like/Quinoprotein amine dehydrogenase"/>
    <property type="match status" value="1"/>
</dbReference>
<keyword evidence="2" id="KW-0963">Cytoplasm</keyword>
<dbReference type="STRING" id="1230383.A0A1M8A674"/>
<dbReference type="GO" id="GO:0005737">
    <property type="term" value="C:cytoplasm"/>
    <property type="evidence" value="ECO:0007669"/>
    <property type="project" value="UniProtKB-SubCell"/>
</dbReference>
<dbReference type="InterPro" id="IPR036322">
    <property type="entry name" value="WD40_repeat_dom_sf"/>
</dbReference>
<evidence type="ECO:0000313" key="9">
    <source>
        <dbReference type="Proteomes" id="UP000186303"/>
    </source>
</evidence>